<keyword evidence="4" id="KW-1185">Reference proteome</keyword>
<dbReference type="EMBL" id="CP002018">
    <property type="protein sequence ID" value="AEM41200.1"/>
    <property type="molecule type" value="Genomic_DNA"/>
</dbReference>
<dbReference type="PANTHER" id="PTHR30006">
    <property type="entry name" value="THIAMINE-BINDING PERIPLASMIC PROTEIN-RELATED"/>
    <property type="match status" value="1"/>
</dbReference>
<dbReference type="KEGG" id="kvl:KVU_1361"/>
<protein>
    <submittedName>
        <fullName evidence="3">Periplasmic substrate-binding protein, ABC-type iron transporter</fullName>
    </submittedName>
</protein>
<feature type="signal peptide" evidence="2">
    <location>
        <begin position="1"/>
        <end position="26"/>
    </location>
</feature>
<dbReference type="Pfam" id="PF13343">
    <property type="entry name" value="SBP_bac_6"/>
    <property type="match status" value="1"/>
</dbReference>
<feature type="chain" id="PRO_5003395738" evidence="2">
    <location>
        <begin position="27"/>
        <end position="343"/>
    </location>
</feature>
<dbReference type="Proteomes" id="UP000000692">
    <property type="component" value="Chromosome"/>
</dbReference>
<reference evidence="3 4" key="1">
    <citation type="journal article" date="2011" name="J. Bacteriol.">
        <title>Complete genome sequence of the industrial strain Ketogulonicigenium vulgare WSH-001.</title>
        <authorList>
            <person name="Liu L."/>
            <person name="Li Y."/>
            <person name="Zhang J."/>
            <person name="Zhou Z."/>
            <person name="Liu J."/>
            <person name="Li X."/>
            <person name="Zhou J."/>
            <person name="Du G."/>
            <person name="Wang L."/>
            <person name="Chen J."/>
        </authorList>
    </citation>
    <scope>NUCLEOTIDE SEQUENCE [LARGE SCALE GENOMIC DNA]</scope>
    <source>
        <strain evidence="3 4">WSH-001</strain>
    </source>
</reference>
<dbReference type="SUPFAM" id="SSF53850">
    <property type="entry name" value="Periplasmic binding protein-like II"/>
    <property type="match status" value="1"/>
</dbReference>
<evidence type="ECO:0000256" key="2">
    <source>
        <dbReference type="SAM" id="SignalP"/>
    </source>
</evidence>
<dbReference type="Gene3D" id="3.40.190.10">
    <property type="entry name" value="Periplasmic binding protein-like II"/>
    <property type="match status" value="2"/>
</dbReference>
<evidence type="ECO:0000313" key="3">
    <source>
        <dbReference type="EMBL" id="AEM41200.1"/>
    </source>
</evidence>
<accession>F9Y8N1</accession>
<proteinExistence type="predicted"/>
<dbReference type="OrthoDB" id="9766989at2"/>
<dbReference type="RefSeq" id="WP_013384670.1">
    <property type="nucleotide sequence ID" value="NC_017384.1"/>
</dbReference>
<sequence length="343" mass="36372">MKAHKTITRTLCVAAILAGTTSIAFADARADLEAAAAAEGRLIIYSSNQDAEMEAKLAAFEAKYPAIDVDYIRLPSVQVFARFVSEHDAGITQADLLTTASTVLMQERPDLFIPLGPENVPALGEMTPLITPENPNYAVYQTDIQLVTYNNTTVSQDDIAQHLASWEGLADPRWKDQIVIVDPRGSTNQLSFLIGLRNAYGEDWFSGLMANNPQIVNTASSGAQQVAAGAFELMVPSVPVHSAALRGQGAPIGLTLPEGLNHAPAQGTAVPVGASNPNAALLFIDWLLSEEGQALQCRLGGIPTMPVTSADCVNTLPADHMVGMDIIPADLAASTYQLVNLAP</sequence>
<gene>
    <name evidence="3" type="primary">afuA</name>
    <name evidence="3" type="ordered locus">KVU_1361</name>
</gene>
<evidence type="ECO:0000313" key="4">
    <source>
        <dbReference type="Proteomes" id="UP000000692"/>
    </source>
</evidence>
<name>F9Y8N1_KETVW</name>
<dbReference type="eggNOG" id="COG1840">
    <property type="taxonomic scope" value="Bacteria"/>
</dbReference>
<keyword evidence="1 2" id="KW-0732">Signal</keyword>
<organism evidence="3 4">
    <name type="scientific">Ketogulonicigenium vulgare (strain WSH-001)</name>
    <dbReference type="NCBI Taxonomy" id="759362"/>
    <lineage>
        <taxon>Bacteria</taxon>
        <taxon>Pseudomonadati</taxon>
        <taxon>Pseudomonadota</taxon>
        <taxon>Alphaproteobacteria</taxon>
        <taxon>Rhodobacterales</taxon>
        <taxon>Roseobacteraceae</taxon>
        <taxon>Ketogulonicigenium</taxon>
    </lineage>
</organism>
<evidence type="ECO:0000256" key="1">
    <source>
        <dbReference type="ARBA" id="ARBA00022729"/>
    </source>
</evidence>
<dbReference type="AlphaFoldDB" id="F9Y8N1"/>
<dbReference type="HOGENOM" id="CLU_026974_0_1_5"/>